<dbReference type="GO" id="GO:0006003">
    <property type="term" value="P:fructose 2,6-bisphosphate metabolic process"/>
    <property type="evidence" value="ECO:0007669"/>
    <property type="project" value="InterPro"/>
</dbReference>
<sequence>MMIGLRRSGSEAAIAQMLLGLATAASPLTGRLRDSMSTLEAPDAVAPRRRSSSFDGARLLRTRSLLVVPPTANDDLARSSARLAVVVVGDGDRASSISNRIARYLAWKGLRCRLFTTRPSLVPTTPSFRHRHDTSADAYESGVAYACAGGVAVVHVATSDREWIRARADGDVERLWIDTVDPGNGAVIVVGDAPRIMVGHRDVEGAVQRVILRFVSHLTLCDKPILVSRHGESKDNLGGYIGGDSTITDRGREFAIALAGFVREREPALDGLHVWTSCLQRTIDTAALIDVPAPMRRLSCLQEIDAGVFAGMTYEQIRAVDPAAFAARKKDKLGYRYPSGESYADVIERIDQVVLDVELADHPVLIVSHKAVLRCLLGYFLGTARPDIPEMVFPSHSVLELIPTPNGVVMNTYEMGIDHVENEGTAKPAVAAADDEPMKDAEGTSG</sequence>
<evidence type="ECO:0000256" key="1">
    <source>
        <dbReference type="PIRSR" id="PIRSR613078-2"/>
    </source>
</evidence>
<dbReference type="EMBL" id="CDSF01000088">
    <property type="protein sequence ID" value="CEO98927.1"/>
    <property type="molecule type" value="Genomic_DNA"/>
</dbReference>
<dbReference type="InterPro" id="IPR013078">
    <property type="entry name" value="His_Pase_superF_clade-1"/>
</dbReference>
<reference evidence="3 5" key="2">
    <citation type="submission" date="2018-03" db="EMBL/GenBank/DDBJ databases">
        <authorList>
            <person name="Fogelqvist J."/>
        </authorList>
    </citation>
    <scope>NUCLEOTIDE SEQUENCE [LARGE SCALE GENOMIC DNA]</scope>
</reference>
<reference evidence="2 4" key="1">
    <citation type="submission" date="2015-02" db="EMBL/GenBank/DDBJ databases">
        <authorList>
            <person name="Chooi Y.-H."/>
        </authorList>
    </citation>
    <scope>NUCLEOTIDE SEQUENCE [LARGE SCALE GENOMIC DNA]</scope>
    <source>
        <strain evidence="2">E3</strain>
    </source>
</reference>
<dbReference type="GO" id="GO:0003873">
    <property type="term" value="F:6-phosphofructo-2-kinase activity"/>
    <property type="evidence" value="ECO:0007669"/>
    <property type="project" value="TreeGrafter"/>
</dbReference>
<evidence type="ECO:0000313" key="5">
    <source>
        <dbReference type="Proteomes" id="UP000290189"/>
    </source>
</evidence>
<organism evidence="2 4">
    <name type="scientific">Plasmodiophora brassicae</name>
    <name type="common">Clubroot disease agent</name>
    <dbReference type="NCBI Taxonomy" id="37360"/>
    <lineage>
        <taxon>Eukaryota</taxon>
        <taxon>Sar</taxon>
        <taxon>Rhizaria</taxon>
        <taxon>Endomyxa</taxon>
        <taxon>Phytomyxea</taxon>
        <taxon>Plasmodiophorida</taxon>
        <taxon>Plasmodiophoridae</taxon>
        <taxon>Plasmodiophora</taxon>
    </lineage>
</organism>
<dbReference type="Proteomes" id="UP000039324">
    <property type="component" value="Unassembled WGS sequence"/>
</dbReference>
<dbReference type="InterPro" id="IPR003094">
    <property type="entry name" value="6Pfruct_kin"/>
</dbReference>
<dbReference type="PROSITE" id="PS00175">
    <property type="entry name" value="PG_MUTASE"/>
    <property type="match status" value="1"/>
</dbReference>
<dbReference type="STRING" id="37360.A0A0G4IUL2"/>
<dbReference type="SUPFAM" id="SSF53254">
    <property type="entry name" value="Phosphoglycerate mutase-like"/>
    <property type="match status" value="1"/>
</dbReference>
<protein>
    <recommendedName>
        <fullName evidence="6">6-phosphofructo-2-kinase domain-containing protein</fullName>
    </recommendedName>
</protein>
<name>A0A0G4IUL2_PLABS</name>
<dbReference type="GO" id="GO:0005524">
    <property type="term" value="F:ATP binding"/>
    <property type="evidence" value="ECO:0007669"/>
    <property type="project" value="InterPro"/>
</dbReference>
<geneLocation type="mitochondrion" evidence="3"/>
<dbReference type="EMBL" id="OVEO01000001">
    <property type="protein sequence ID" value="SPQ92998.1"/>
    <property type="molecule type" value="Genomic_DNA"/>
</dbReference>
<evidence type="ECO:0000313" key="4">
    <source>
        <dbReference type="Proteomes" id="UP000039324"/>
    </source>
</evidence>
<dbReference type="PRINTS" id="PR00991">
    <property type="entry name" value="6PFRUCTKNASE"/>
</dbReference>
<dbReference type="PANTHER" id="PTHR10606">
    <property type="entry name" value="6-PHOSPHOFRUCTO-2-KINASE/FRUCTOSE-2,6-BISPHOSPHATASE"/>
    <property type="match status" value="1"/>
</dbReference>
<gene>
    <name evidence="2" type="ORF">PBRA_007041</name>
    <name evidence="3" type="ORF">PLBR_LOCUS213</name>
</gene>
<feature type="binding site" evidence="1">
    <location>
        <position position="281"/>
    </location>
    <ligand>
        <name>substrate</name>
    </ligand>
</feature>
<dbReference type="SMART" id="SM00855">
    <property type="entry name" value="PGAM"/>
    <property type="match status" value="1"/>
</dbReference>
<dbReference type="AlphaFoldDB" id="A0A0G4IUL2"/>
<evidence type="ECO:0000313" key="2">
    <source>
        <dbReference type="EMBL" id="CEO98927.1"/>
    </source>
</evidence>
<dbReference type="CDD" id="cd07067">
    <property type="entry name" value="HP_PGM_like"/>
    <property type="match status" value="1"/>
</dbReference>
<dbReference type="Gene3D" id="3.40.50.1240">
    <property type="entry name" value="Phosphoglycerate mutase-like"/>
    <property type="match status" value="1"/>
</dbReference>
<dbReference type="OrthoDB" id="267323at2759"/>
<dbReference type="InterPro" id="IPR029033">
    <property type="entry name" value="His_PPase_superfam"/>
</dbReference>
<accession>A0A0G4IUL2</accession>
<proteinExistence type="predicted"/>
<evidence type="ECO:0000313" key="3">
    <source>
        <dbReference type="EMBL" id="SPQ92998.1"/>
    </source>
</evidence>
<dbReference type="InterPro" id="IPR001345">
    <property type="entry name" value="PG/BPGM_mutase_AS"/>
</dbReference>
<keyword evidence="4" id="KW-1185">Reference proteome</keyword>
<keyword evidence="3" id="KW-0496">Mitochondrion</keyword>
<dbReference type="Pfam" id="PF00300">
    <property type="entry name" value="His_Phos_1"/>
    <property type="match status" value="1"/>
</dbReference>
<feature type="binding site" evidence="1">
    <location>
        <begin position="229"/>
        <end position="236"/>
    </location>
    <ligand>
        <name>substrate</name>
    </ligand>
</feature>
<evidence type="ECO:0008006" key="6">
    <source>
        <dbReference type="Google" id="ProtNLM"/>
    </source>
</evidence>
<dbReference type="Proteomes" id="UP000290189">
    <property type="component" value="Unassembled WGS sequence"/>
</dbReference>
<dbReference type="GO" id="GO:0005829">
    <property type="term" value="C:cytosol"/>
    <property type="evidence" value="ECO:0007669"/>
    <property type="project" value="TreeGrafter"/>
</dbReference>